<dbReference type="Pfam" id="PF00067">
    <property type="entry name" value="p450"/>
    <property type="match status" value="1"/>
</dbReference>
<feature type="binding site" description="axial binding residue" evidence="9">
    <location>
        <position position="461"/>
    </location>
    <ligand>
        <name>heme</name>
        <dbReference type="ChEBI" id="CHEBI:30413"/>
    </ligand>
    <ligandPart>
        <name>Fe</name>
        <dbReference type="ChEBI" id="CHEBI:18248"/>
    </ligandPart>
</feature>
<keyword evidence="4 9" id="KW-0349">Heme</keyword>
<keyword evidence="6" id="KW-0560">Oxidoreductase</keyword>
<evidence type="ECO:0000256" key="1">
    <source>
        <dbReference type="ARBA" id="ARBA00001971"/>
    </source>
</evidence>
<dbReference type="GO" id="GO:0004497">
    <property type="term" value="F:monooxygenase activity"/>
    <property type="evidence" value="ECO:0007669"/>
    <property type="project" value="UniProtKB-KW"/>
</dbReference>
<keyword evidence="5 9" id="KW-0479">Metal-binding</keyword>
<comment type="similarity">
    <text evidence="3">Belongs to the cytochrome P450 family.</text>
</comment>
<dbReference type="GO" id="GO:0020037">
    <property type="term" value="F:heme binding"/>
    <property type="evidence" value="ECO:0007669"/>
    <property type="project" value="InterPro"/>
</dbReference>
<dbReference type="PANTHER" id="PTHR24305:SF107">
    <property type="entry name" value="P450, PUTATIVE (EUROFUNG)-RELATED"/>
    <property type="match status" value="1"/>
</dbReference>
<protein>
    <submittedName>
        <fullName evidence="10">Cytochrome P450 monooxygenase</fullName>
    </submittedName>
</protein>
<dbReference type="PRINTS" id="PR00385">
    <property type="entry name" value="P450"/>
</dbReference>
<comment type="pathway">
    <text evidence="2">Secondary metabolite biosynthesis.</text>
</comment>
<proteinExistence type="inferred from homology"/>
<evidence type="ECO:0000313" key="11">
    <source>
        <dbReference type="Proteomes" id="UP000631181"/>
    </source>
</evidence>
<keyword evidence="8 10" id="KW-0503">Monooxygenase</keyword>
<evidence type="ECO:0000313" key="10">
    <source>
        <dbReference type="EMBL" id="KAF7715291.1"/>
    </source>
</evidence>
<dbReference type="GO" id="GO:0016705">
    <property type="term" value="F:oxidoreductase activity, acting on paired donors, with incorporation or reduction of molecular oxygen"/>
    <property type="evidence" value="ECO:0007669"/>
    <property type="project" value="InterPro"/>
</dbReference>
<dbReference type="InterPro" id="IPR050121">
    <property type="entry name" value="Cytochrome_P450_monoxygenase"/>
</dbReference>
<evidence type="ECO:0000256" key="9">
    <source>
        <dbReference type="PIRSR" id="PIRSR602401-1"/>
    </source>
</evidence>
<dbReference type="InterPro" id="IPR036396">
    <property type="entry name" value="Cyt_P450_sf"/>
</dbReference>
<evidence type="ECO:0000256" key="8">
    <source>
        <dbReference type="ARBA" id="ARBA00023033"/>
    </source>
</evidence>
<dbReference type="OrthoDB" id="10029320at2759"/>
<dbReference type="AlphaFoldDB" id="A0A8J8W3S9"/>
<dbReference type="PRINTS" id="PR00463">
    <property type="entry name" value="EP450I"/>
</dbReference>
<evidence type="ECO:0000256" key="2">
    <source>
        <dbReference type="ARBA" id="ARBA00005179"/>
    </source>
</evidence>
<dbReference type="Proteomes" id="UP000631181">
    <property type="component" value="Unassembled WGS sequence"/>
</dbReference>
<dbReference type="InterPro" id="IPR001128">
    <property type="entry name" value="Cyt_P450"/>
</dbReference>
<gene>
    <name evidence="10" type="ORF">PECM_007126</name>
</gene>
<evidence type="ECO:0000256" key="7">
    <source>
        <dbReference type="ARBA" id="ARBA00023004"/>
    </source>
</evidence>
<keyword evidence="7 9" id="KW-0408">Iron</keyword>
<comment type="caution">
    <text evidence="10">The sequence shown here is derived from an EMBL/GenBank/DDBJ whole genome shotgun (WGS) entry which is preliminary data.</text>
</comment>
<dbReference type="GO" id="GO:0043386">
    <property type="term" value="P:mycotoxin biosynthetic process"/>
    <property type="evidence" value="ECO:0007669"/>
    <property type="project" value="UniProtKB-ARBA"/>
</dbReference>
<dbReference type="CDD" id="cd11051">
    <property type="entry name" value="CYP59-like"/>
    <property type="match status" value="1"/>
</dbReference>
<name>A0A8J8W3S9_9EURO</name>
<evidence type="ECO:0000256" key="5">
    <source>
        <dbReference type="ARBA" id="ARBA00022723"/>
    </source>
</evidence>
<dbReference type="SUPFAM" id="SSF48264">
    <property type="entry name" value="Cytochrome P450"/>
    <property type="match status" value="1"/>
</dbReference>
<evidence type="ECO:0000256" key="4">
    <source>
        <dbReference type="ARBA" id="ARBA00022617"/>
    </source>
</evidence>
<dbReference type="PANTHER" id="PTHR24305">
    <property type="entry name" value="CYTOCHROME P450"/>
    <property type="match status" value="1"/>
</dbReference>
<comment type="cofactor">
    <cofactor evidence="1 9">
        <name>heme</name>
        <dbReference type="ChEBI" id="CHEBI:30413"/>
    </cofactor>
</comment>
<dbReference type="GO" id="GO:0005506">
    <property type="term" value="F:iron ion binding"/>
    <property type="evidence" value="ECO:0007669"/>
    <property type="project" value="InterPro"/>
</dbReference>
<evidence type="ECO:0000256" key="6">
    <source>
        <dbReference type="ARBA" id="ARBA00023002"/>
    </source>
</evidence>
<dbReference type="Gene3D" id="1.10.630.10">
    <property type="entry name" value="Cytochrome P450"/>
    <property type="match status" value="1"/>
</dbReference>
<organism evidence="10 11">
    <name type="scientific">Penicillium ucsense</name>
    <dbReference type="NCBI Taxonomy" id="2839758"/>
    <lineage>
        <taxon>Eukaryota</taxon>
        <taxon>Fungi</taxon>
        <taxon>Dikarya</taxon>
        <taxon>Ascomycota</taxon>
        <taxon>Pezizomycotina</taxon>
        <taxon>Eurotiomycetes</taxon>
        <taxon>Eurotiomycetidae</taxon>
        <taxon>Eurotiales</taxon>
        <taxon>Aspergillaceae</taxon>
        <taxon>Penicillium</taxon>
    </lineage>
</organism>
<sequence>MLTLLVPIALASYFVVRLYRQRSMFKNLPGPPHHAIWGHFLVMRDIAGSLPADATPQLFAHLMREKYGLGDFFYLDLWPLAPPQLVIAHPTLATQIVHKMNLPKESAVMQKWTGPILGEKSMVSANGHDWFLARKSFTPGFQPRKLLQHVPNIVEEALMFANVLREHANKGDIFKMEDISARMIFNISTWVILGIKCNAQRDDDEFLELFRKQAAMAPQDFWSRYLYDINPRRYYRKWSNGRALDRYVGRLVDQRGVTSSASALGAKGQQFALDDAIICSRTLSKTMSPTSSIDKDTREMLIASVKTLIFAGHDTSASTLCYTYAALSKHPEVLQRLRAEHDSVFGTNPSDAADHLRRDPNLVNNLPYTLAVIKEALRLWPPTGVSLRHGEPGQVLQVDGKDWPTYPFAVLVNNCATMRREDLFKDAEKFYPERHLITDVEDPYFVPRDAWRPFEKGPRMCLGQTLALIQLKIALVMTLRTFGFEIVYEDGTFMYQVLDVTAKPSLGLPTRVTLR</sequence>
<evidence type="ECO:0000256" key="3">
    <source>
        <dbReference type="ARBA" id="ARBA00010617"/>
    </source>
</evidence>
<dbReference type="InterPro" id="IPR002401">
    <property type="entry name" value="Cyt_P450_E_grp-I"/>
</dbReference>
<dbReference type="EMBL" id="WIWV01000062">
    <property type="protein sequence ID" value="KAF7715291.1"/>
    <property type="molecule type" value="Genomic_DNA"/>
</dbReference>
<keyword evidence="11" id="KW-1185">Reference proteome</keyword>
<reference evidence="10" key="1">
    <citation type="journal article" date="2020" name="Front. Microbiol.">
        <title>Gene regulatory networks of Penicillium echinulatum 2HH and Penicillium oxalicum 114-2 inferred by a computational biology approach.</title>
        <authorList>
            <person name="Lenz A.R."/>
            <person name="Galan-Vasquez E."/>
            <person name="Balbinot E."/>
            <person name="De Abreu F.P."/>
            <person name="De Oliveira N.S."/>
            <person name="Da Rosa L.O."/>
            <person name="De Avila E Silva S."/>
            <person name="Camassola M."/>
            <person name="Dillon A.J.P."/>
            <person name="Perez-Rueda E."/>
        </authorList>
    </citation>
    <scope>NUCLEOTIDE SEQUENCE</scope>
    <source>
        <strain evidence="10">S1M29</strain>
    </source>
</reference>
<accession>A0A8J8W3S9</accession>